<keyword evidence="4" id="KW-0030">Aminoacyl-tRNA synthetase</keyword>
<dbReference type="PRINTS" id="PR00982">
    <property type="entry name" value="TRNASYNTHLYS"/>
</dbReference>
<organism evidence="7 8">
    <name type="scientific">Salinomyces thailandicus</name>
    <dbReference type="NCBI Taxonomy" id="706561"/>
    <lineage>
        <taxon>Eukaryota</taxon>
        <taxon>Fungi</taxon>
        <taxon>Dikarya</taxon>
        <taxon>Ascomycota</taxon>
        <taxon>Pezizomycotina</taxon>
        <taxon>Dothideomycetes</taxon>
        <taxon>Dothideomycetidae</taxon>
        <taxon>Mycosphaerellales</taxon>
        <taxon>Teratosphaeriaceae</taxon>
        <taxon>Salinomyces</taxon>
    </lineage>
</organism>
<evidence type="ECO:0000313" key="7">
    <source>
        <dbReference type="EMBL" id="TKA33344.1"/>
    </source>
</evidence>
<dbReference type="SUPFAM" id="SSF50249">
    <property type="entry name" value="Nucleic acid-binding proteins"/>
    <property type="match status" value="1"/>
</dbReference>
<evidence type="ECO:0000256" key="3">
    <source>
        <dbReference type="ARBA" id="ARBA00022840"/>
    </source>
</evidence>
<name>A0A4U0UD89_9PEZI</name>
<dbReference type="Pfam" id="PF01336">
    <property type="entry name" value="tRNA_anti-codon"/>
    <property type="match status" value="1"/>
</dbReference>
<dbReference type="GO" id="GO:0005739">
    <property type="term" value="C:mitochondrion"/>
    <property type="evidence" value="ECO:0007669"/>
    <property type="project" value="TreeGrafter"/>
</dbReference>
<dbReference type="GO" id="GO:0005524">
    <property type="term" value="F:ATP binding"/>
    <property type="evidence" value="ECO:0007669"/>
    <property type="project" value="UniProtKB-KW"/>
</dbReference>
<feature type="domain" description="Aminoacyl-transfer RNA synthetases class-II family profile" evidence="6">
    <location>
        <begin position="249"/>
        <end position="570"/>
    </location>
</feature>
<keyword evidence="8" id="KW-1185">Reference proteome</keyword>
<accession>A0A4U0UD89</accession>
<dbReference type="Gene3D" id="3.30.930.10">
    <property type="entry name" value="Bira Bifunctional Protein, Domain 2"/>
    <property type="match status" value="1"/>
</dbReference>
<keyword evidence="2" id="KW-0547">Nucleotide-binding</keyword>
<proteinExistence type="predicted"/>
<dbReference type="GO" id="GO:0004824">
    <property type="term" value="F:lysine-tRNA ligase activity"/>
    <property type="evidence" value="ECO:0007669"/>
    <property type="project" value="InterPro"/>
</dbReference>
<reference evidence="7 8" key="1">
    <citation type="submission" date="2017-03" db="EMBL/GenBank/DDBJ databases">
        <title>Genomes of endolithic fungi from Antarctica.</title>
        <authorList>
            <person name="Coleine C."/>
            <person name="Masonjones S."/>
            <person name="Stajich J.E."/>
        </authorList>
    </citation>
    <scope>NUCLEOTIDE SEQUENCE [LARGE SCALE GENOMIC DNA]</scope>
    <source>
        <strain evidence="7 8">CCFEE 6315</strain>
    </source>
</reference>
<keyword evidence="3" id="KW-0067">ATP-binding</keyword>
<dbReference type="Pfam" id="PF00152">
    <property type="entry name" value="tRNA-synt_2"/>
    <property type="match status" value="1"/>
</dbReference>
<dbReference type="InterPro" id="IPR006195">
    <property type="entry name" value="aa-tRNA-synth_II"/>
</dbReference>
<evidence type="ECO:0000256" key="1">
    <source>
        <dbReference type="ARBA" id="ARBA00022598"/>
    </source>
</evidence>
<dbReference type="InterPro" id="IPR045864">
    <property type="entry name" value="aa-tRNA-synth_II/BPL/LPL"/>
</dbReference>
<evidence type="ECO:0000256" key="5">
    <source>
        <dbReference type="ARBA" id="ARBA00030563"/>
    </source>
</evidence>
<dbReference type="GO" id="GO:0070154">
    <property type="term" value="P:mitochondrial lysyl-tRNA aminoacylation"/>
    <property type="evidence" value="ECO:0007669"/>
    <property type="project" value="TreeGrafter"/>
</dbReference>
<dbReference type="GO" id="GO:0000049">
    <property type="term" value="F:tRNA binding"/>
    <property type="evidence" value="ECO:0007669"/>
    <property type="project" value="TreeGrafter"/>
</dbReference>
<protein>
    <recommendedName>
        <fullName evidence="5">Lysyl-tRNA synthetase</fullName>
    </recommendedName>
</protein>
<sequence length="597" mass="66664">MMTTKYKRTVANDFCFGRGSMSHHVVRRLRPHLFHAFRRAQPVRVFSHAPPLAQSKKSREVTHDYEKRVAQLEAHKPLADCYPRAPLGLTWPTSSGEEPNLSSAEDLHYLAGALEKGETLRENGMDRPVSFAGRIRAVRTAGSKLVFIDLACDDASLQMVVQLDQLKDVTPRQFKDATRVIRKGDWYLVTGWPHRTERGEPSVLATELPTMLSPSLHQIPETLEDPETRARSRHVDMLVNPASIQPLLVRHHITHRLREYFNENHFVEVSTPIITAGAGGAVARPFETEATELQGQTLNLRIAPELWLKRLVVGGMRRVYEIGPAFRNEGVDATHNPEFTICEFYEAFATLDNLMFRTEYLLGELHSHINACGQPFPYGPESPATLSGVPNLDLNLKGPYPRLEFLPTLQNQIRPHRLPDLTSPTALDDLLTLFQTLNRPLPANPTLPRLLDTLSATYLEPLCQSPTFLIHPPALLSPLAKTLTCPTTGQAIAARAELLIAGREYANMYEEENSPFAQRAKLEQQLAFRAVDREGDGRLQVDERYLEALEWGLPPTGGWGCGVDRLVMLFSGREKLADCLAFGSLRHVAGGGGAGEK</sequence>
<dbReference type="Proteomes" id="UP000308549">
    <property type="component" value="Unassembled WGS sequence"/>
</dbReference>
<dbReference type="Gene3D" id="2.40.50.140">
    <property type="entry name" value="Nucleic acid-binding proteins"/>
    <property type="match status" value="1"/>
</dbReference>
<dbReference type="AlphaFoldDB" id="A0A4U0UD89"/>
<dbReference type="PANTHER" id="PTHR42918">
    <property type="entry name" value="LYSYL-TRNA SYNTHETASE"/>
    <property type="match status" value="1"/>
</dbReference>
<dbReference type="PANTHER" id="PTHR42918:SF5">
    <property type="entry name" value="LYSINE--TRNA LIGASE, MITOCHONDRIAL"/>
    <property type="match status" value="1"/>
</dbReference>
<dbReference type="SUPFAM" id="SSF55681">
    <property type="entry name" value="Class II aaRS and biotin synthetases"/>
    <property type="match status" value="1"/>
</dbReference>
<comment type="caution">
    <text evidence="7">The sequence shown here is derived from an EMBL/GenBank/DDBJ whole genome shotgun (WGS) entry which is preliminary data.</text>
</comment>
<dbReference type="CDD" id="cd04322">
    <property type="entry name" value="LysRS_N"/>
    <property type="match status" value="1"/>
</dbReference>
<dbReference type="InterPro" id="IPR004364">
    <property type="entry name" value="Aa-tRNA-synt_II"/>
</dbReference>
<dbReference type="PROSITE" id="PS50862">
    <property type="entry name" value="AA_TRNA_LIGASE_II"/>
    <property type="match status" value="1"/>
</dbReference>
<dbReference type="InterPro" id="IPR012340">
    <property type="entry name" value="NA-bd_OB-fold"/>
</dbReference>
<dbReference type="InterPro" id="IPR044136">
    <property type="entry name" value="Lys-tRNA-ligase_II_N"/>
</dbReference>
<gene>
    <name evidence="7" type="ORF">B0A50_00897</name>
</gene>
<evidence type="ECO:0000256" key="2">
    <source>
        <dbReference type="ARBA" id="ARBA00022741"/>
    </source>
</evidence>
<dbReference type="EMBL" id="NAJL01000003">
    <property type="protein sequence ID" value="TKA33344.1"/>
    <property type="molecule type" value="Genomic_DNA"/>
</dbReference>
<keyword evidence="1" id="KW-0436">Ligase</keyword>
<evidence type="ECO:0000256" key="4">
    <source>
        <dbReference type="ARBA" id="ARBA00023146"/>
    </source>
</evidence>
<evidence type="ECO:0000313" key="8">
    <source>
        <dbReference type="Proteomes" id="UP000308549"/>
    </source>
</evidence>
<dbReference type="InterPro" id="IPR004365">
    <property type="entry name" value="NA-bd_OB_tRNA"/>
</dbReference>
<dbReference type="OrthoDB" id="21243at2759"/>
<dbReference type="InterPro" id="IPR018149">
    <property type="entry name" value="Lys-tRNA-synth_II_C"/>
</dbReference>
<evidence type="ECO:0000259" key="6">
    <source>
        <dbReference type="PROSITE" id="PS50862"/>
    </source>
</evidence>